<proteinExistence type="predicted"/>
<sequence length="155" mass="17088">MLFNAHTLALAALFSTLVTGRPFDSPKPRDVGRRDKSYSVVNVGGDASTPAPATATSVIETTKTVEVVASASTDNELQVEQRIKVFIFVDAQAIVVNARTNDDIDLVCRWILINPQPIGTFIDIDPNTNTNHLKRVLKQHLDAKANHRYRHNLGE</sequence>
<accession>A0ABR3UVA4</accession>
<dbReference type="Proteomes" id="UP001578633">
    <property type="component" value="Chromosome 1"/>
</dbReference>
<evidence type="ECO:0000313" key="3">
    <source>
        <dbReference type="Proteomes" id="UP001578633"/>
    </source>
</evidence>
<feature type="chain" id="PRO_5046027855" evidence="1">
    <location>
        <begin position="21"/>
        <end position="155"/>
    </location>
</feature>
<evidence type="ECO:0000256" key="1">
    <source>
        <dbReference type="SAM" id="SignalP"/>
    </source>
</evidence>
<dbReference type="EMBL" id="JBHGVX010000001">
    <property type="protein sequence ID" value="KAL1800259.1"/>
    <property type="molecule type" value="Genomic_DNA"/>
</dbReference>
<gene>
    <name evidence="2" type="ORF">ACET3X_000601</name>
</gene>
<keyword evidence="1" id="KW-0732">Signal</keyword>
<dbReference type="RefSeq" id="XP_069310843.1">
    <property type="nucleotide sequence ID" value="XM_069447915.1"/>
</dbReference>
<evidence type="ECO:0000313" key="2">
    <source>
        <dbReference type="EMBL" id="KAL1800259.1"/>
    </source>
</evidence>
<feature type="signal peptide" evidence="1">
    <location>
        <begin position="1"/>
        <end position="20"/>
    </location>
</feature>
<name>A0ABR3UVA4_9PLEO</name>
<organism evidence="2 3">
    <name type="scientific">Alternaria dauci</name>
    <dbReference type="NCBI Taxonomy" id="48095"/>
    <lineage>
        <taxon>Eukaryota</taxon>
        <taxon>Fungi</taxon>
        <taxon>Dikarya</taxon>
        <taxon>Ascomycota</taxon>
        <taxon>Pezizomycotina</taxon>
        <taxon>Dothideomycetes</taxon>
        <taxon>Pleosporomycetidae</taxon>
        <taxon>Pleosporales</taxon>
        <taxon>Pleosporineae</taxon>
        <taxon>Pleosporaceae</taxon>
        <taxon>Alternaria</taxon>
        <taxon>Alternaria sect. Porri</taxon>
    </lineage>
</organism>
<reference evidence="2 3" key="1">
    <citation type="submission" date="2024-09" db="EMBL/GenBank/DDBJ databases">
        <title>T2T genomes of carrot and Alternaria dauci and their utility for understanding host-pathogen interaction during carrot leaf blight disease.</title>
        <authorList>
            <person name="Liu W."/>
            <person name="Xu S."/>
            <person name="Ou C."/>
            <person name="Liu X."/>
            <person name="Zhuang F."/>
            <person name="Deng X.W."/>
        </authorList>
    </citation>
    <scope>NUCLEOTIDE SEQUENCE [LARGE SCALE GENOMIC DNA]</scope>
    <source>
        <strain evidence="2 3">A2016</strain>
    </source>
</reference>
<comment type="caution">
    <text evidence="2">The sequence shown here is derived from an EMBL/GenBank/DDBJ whole genome shotgun (WGS) entry which is preliminary data.</text>
</comment>
<protein>
    <submittedName>
        <fullName evidence="2">Uncharacterized protein</fullName>
    </submittedName>
</protein>
<dbReference type="GeneID" id="96080923"/>
<keyword evidence="3" id="KW-1185">Reference proteome</keyword>